<feature type="region of interest" description="Disordered" evidence="7">
    <location>
        <begin position="221"/>
        <end position="250"/>
    </location>
</feature>
<name>A0A8H8SZB8_9AGAM</name>
<evidence type="ECO:0000313" key="10">
    <source>
        <dbReference type="EMBL" id="QRW24161.1"/>
    </source>
</evidence>
<organism evidence="10 11">
    <name type="scientific">Rhizoctonia solani</name>
    <dbReference type="NCBI Taxonomy" id="456999"/>
    <lineage>
        <taxon>Eukaryota</taxon>
        <taxon>Fungi</taxon>
        <taxon>Dikarya</taxon>
        <taxon>Basidiomycota</taxon>
        <taxon>Agaricomycotina</taxon>
        <taxon>Agaricomycetes</taxon>
        <taxon>Cantharellales</taxon>
        <taxon>Ceratobasidiaceae</taxon>
        <taxon>Rhizoctonia</taxon>
    </lineage>
</organism>
<dbReference type="AlphaFoldDB" id="A0A8H8SZB8"/>
<keyword evidence="5 8" id="KW-1133">Transmembrane helix</keyword>
<dbReference type="Pfam" id="PF03600">
    <property type="entry name" value="CitMHS"/>
    <property type="match status" value="1"/>
</dbReference>
<keyword evidence="6 8" id="KW-0472">Membrane</keyword>
<accession>A0A8H8SZB8</accession>
<dbReference type="GO" id="GO:0005886">
    <property type="term" value="C:plasma membrane"/>
    <property type="evidence" value="ECO:0007669"/>
    <property type="project" value="UniProtKB-SubCell"/>
</dbReference>
<evidence type="ECO:0000256" key="3">
    <source>
        <dbReference type="ARBA" id="ARBA00022475"/>
    </source>
</evidence>
<gene>
    <name evidence="10" type="ORF">RhiXN_10485</name>
</gene>
<proteinExistence type="predicted"/>
<dbReference type="PANTHER" id="PTHR43302">
    <property type="entry name" value="TRANSPORTER ARSB-RELATED"/>
    <property type="match status" value="1"/>
</dbReference>
<keyword evidence="2" id="KW-0813">Transport</keyword>
<feature type="transmembrane region" description="Helical" evidence="8">
    <location>
        <begin position="80"/>
        <end position="100"/>
    </location>
</feature>
<feature type="transmembrane region" description="Helical" evidence="8">
    <location>
        <begin position="112"/>
        <end position="136"/>
    </location>
</feature>
<feature type="domain" description="Citrate transporter-like" evidence="9">
    <location>
        <begin position="2"/>
        <end position="208"/>
    </location>
</feature>
<reference evidence="10" key="1">
    <citation type="submission" date="2020-05" db="EMBL/GenBank/DDBJ databases">
        <title>Evolutionary and genomic comparisons of hybrid uninucleate and nonhybrid Rhizoctonia fungi.</title>
        <authorList>
            <person name="Li C."/>
            <person name="Chen X."/>
        </authorList>
    </citation>
    <scope>NUCLEOTIDE SEQUENCE</scope>
    <source>
        <strain evidence="10">AG-1 IA</strain>
    </source>
</reference>
<dbReference type="InterPro" id="IPR004680">
    <property type="entry name" value="Cit_transptr-like_dom"/>
</dbReference>
<evidence type="ECO:0000259" key="9">
    <source>
        <dbReference type="Pfam" id="PF03600"/>
    </source>
</evidence>
<feature type="transmembrane region" description="Helical" evidence="8">
    <location>
        <begin position="7"/>
        <end position="28"/>
    </location>
</feature>
<dbReference type="GeneID" id="67032764"/>
<keyword evidence="3" id="KW-1003">Cell membrane</keyword>
<sequence length="485" mass="53173">MALFISLAYIAIALDATGLLRFLAFWVVRKGGSSGHRLYLFLYIFFFVFGVIVGNDPIILSGTAFLAYLTKVAGIAPPTAWIFAQFCACNIASAVLVSSNPTNLVVAGGFEISFLVFTANLVLPVFASAIAVYPVLRWFLFRSEDLIPVSIYAQDLDPKAALVDSHGAIFGSSLMLTTLMVLVGTSAGGLHVEVWMITVPAAIIMFIRDVLHDINSHRRKAEVKSKSNPSSPIEPHHSGGPIPSDVGRLPKKMTTSSWLDSRRKRLVGFPMDQCPKFHTSLRHQNRHYHSSWLDDFLPPSRHSAAALPFASFRLCNVHTCSRSCLNWLDCSFAGWWAAWARAAGLLGVVGGMGFVSVCLCNLCGTNIGATILLARVIQVWIRVMTHHLGLVMEPSMRLPLAPIMAPFPPYSLRPGGPALARHLAPKGHYRETLGICQVESCFDLRLDVGGMQCFSRSDLCSTTDLKIKSDKLVDLVGFEAIYFLF</sequence>
<dbReference type="GO" id="GO:0055085">
    <property type="term" value="P:transmembrane transport"/>
    <property type="evidence" value="ECO:0007669"/>
    <property type="project" value="InterPro"/>
</dbReference>
<evidence type="ECO:0000256" key="4">
    <source>
        <dbReference type="ARBA" id="ARBA00022692"/>
    </source>
</evidence>
<dbReference type="EMBL" id="CP059668">
    <property type="protein sequence ID" value="QRW24161.1"/>
    <property type="molecule type" value="Genomic_DNA"/>
</dbReference>
<comment type="subcellular location">
    <subcellularLocation>
        <location evidence="1">Cell membrane</location>
        <topology evidence="1">Multi-pass membrane protein</topology>
    </subcellularLocation>
</comment>
<keyword evidence="4 8" id="KW-0812">Transmembrane</keyword>
<evidence type="ECO:0000256" key="8">
    <source>
        <dbReference type="SAM" id="Phobius"/>
    </source>
</evidence>
<evidence type="ECO:0000256" key="5">
    <source>
        <dbReference type="ARBA" id="ARBA00022989"/>
    </source>
</evidence>
<feature type="transmembrane region" description="Helical" evidence="8">
    <location>
        <begin position="40"/>
        <end position="68"/>
    </location>
</feature>
<dbReference type="KEGG" id="rsx:RhiXN_10485"/>
<evidence type="ECO:0000256" key="1">
    <source>
        <dbReference type="ARBA" id="ARBA00004651"/>
    </source>
</evidence>
<evidence type="ECO:0000256" key="2">
    <source>
        <dbReference type="ARBA" id="ARBA00022448"/>
    </source>
</evidence>
<dbReference type="PANTHER" id="PTHR43302:SF5">
    <property type="entry name" value="TRANSPORTER ARSB-RELATED"/>
    <property type="match status" value="1"/>
</dbReference>
<protein>
    <recommendedName>
        <fullName evidence="9">Citrate transporter-like domain-containing protein</fullName>
    </recommendedName>
</protein>
<dbReference type="RefSeq" id="XP_043184398.1">
    <property type="nucleotide sequence ID" value="XM_043330301.1"/>
</dbReference>
<evidence type="ECO:0000256" key="6">
    <source>
        <dbReference type="ARBA" id="ARBA00023136"/>
    </source>
</evidence>
<evidence type="ECO:0000256" key="7">
    <source>
        <dbReference type="SAM" id="MobiDB-lite"/>
    </source>
</evidence>
<dbReference type="Proteomes" id="UP000650533">
    <property type="component" value="Chromosome 11"/>
</dbReference>
<evidence type="ECO:0000313" key="11">
    <source>
        <dbReference type="Proteomes" id="UP000650533"/>
    </source>
</evidence>